<dbReference type="AlphaFoldDB" id="W1Y9D5"/>
<comment type="caution">
    <text evidence="1">The sequence shown here is derived from an EMBL/GenBank/DDBJ whole genome shotgun (WGS) entry which is preliminary data.</text>
</comment>
<dbReference type="GO" id="GO:0016301">
    <property type="term" value="F:kinase activity"/>
    <property type="evidence" value="ECO:0007669"/>
    <property type="project" value="UniProtKB-KW"/>
</dbReference>
<evidence type="ECO:0000313" key="1">
    <source>
        <dbReference type="EMBL" id="ETJ39198.1"/>
    </source>
</evidence>
<dbReference type="EMBL" id="AZMM01006878">
    <property type="protein sequence ID" value="ETJ39198.1"/>
    <property type="molecule type" value="Genomic_DNA"/>
</dbReference>
<feature type="non-terminal residue" evidence="1">
    <location>
        <position position="1"/>
    </location>
</feature>
<name>W1Y9D5_9ZZZZ</name>
<protein>
    <submittedName>
        <fullName evidence="1">Serine/threonine-protein kinase PkaB</fullName>
    </submittedName>
</protein>
<keyword evidence="1" id="KW-0418">Kinase</keyword>
<accession>W1Y9D5</accession>
<reference evidence="1" key="1">
    <citation type="submission" date="2013-12" db="EMBL/GenBank/DDBJ databases">
        <title>A Varibaculum cambriense genome reconstructed from a premature infant gut community with otherwise low bacterial novelty that shifts toward anaerobic metabolism during the third week of life.</title>
        <authorList>
            <person name="Brown C.T."/>
            <person name="Sharon I."/>
            <person name="Thomas B.C."/>
            <person name="Castelle C.J."/>
            <person name="Morowitz M.J."/>
            <person name="Banfield J.F."/>
        </authorList>
    </citation>
    <scope>NUCLEOTIDE SEQUENCE</scope>
</reference>
<keyword evidence="1" id="KW-0808">Transferase</keyword>
<sequence>QPALTPISGPEDFVMEERPATAVRGIVTERPAESHAPITMGEAPDVGRAEGATMLRSMTPTRAPEPIADQP</sequence>
<organism evidence="1">
    <name type="scientific">human gut metagenome</name>
    <dbReference type="NCBI Taxonomy" id="408170"/>
    <lineage>
        <taxon>unclassified sequences</taxon>
        <taxon>metagenomes</taxon>
        <taxon>organismal metagenomes</taxon>
    </lineage>
</organism>
<proteinExistence type="predicted"/>
<gene>
    <name evidence="1" type="ORF">Q604_UNBC06878G0001</name>
</gene>
<feature type="non-terminal residue" evidence="1">
    <location>
        <position position="71"/>
    </location>
</feature>